<organism evidence="1 2">
    <name type="scientific">Roseburia inulinivorans</name>
    <dbReference type="NCBI Taxonomy" id="360807"/>
    <lineage>
        <taxon>Bacteria</taxon>
        <taxon>Bacillati</taxon>
        <taxon>Bacillota</taxon>
        <taxon>Clostridia</taxon>
        <taxon>Lachnospirales</taxon>
        <taxon>Lachnospiraceae</taxon>
        <taxon>Roseburia</taxon>
    </lineage>
</organism>
<dbReference type="EMBL" id="QRUN01000008">
    <property type="protein sequence ID" value="RGR68747.1"/>
    <property type="molecule type" value="Genomic_DNA"/>
</dbReference>
<name>A0A3R5WAW4_9FIRM</name>
<dbReference type="AlphaFoldDB" id="A0A3R5WAW4"/>
<sequence length="90" mass="10074">MNIVSAMNSAYSYMNNVTIGFTEDQITYFKLLTKPLDDSMEQENNGTDSQITVDNTAKTSYFSAKYILVGLIADTEGRWSCFCGTVNEVF</sequence>
<reference evidence="1 2" key="1">
    <citation type="submission" date="2018-08" db="EMBL/GenBank/DDBJ databases">
        <title>A genome reference for cultivated species of the human gut microbiota.</title>
        <authorList>
            <person name="Zou Y."/>
            <person name="Xue W."/>
            <person name="Luo G."/>
        </authorList>
    </citation>
    <scope>NUCLEOTIDE SEQUENCE [LARGE SCALE GENOMIC DNA]</scope>
    <source>
        <strain evidence="1 2">AF24-4</strain>
    </source>
</reference>
<evidence type="ECO:0000313" key="2">
    <source>
        <dbReference type="Proteomes" id="UP000285820"/>
    </source>
</evidence>
<accession>A0A3R5WAW4</accession>
<proteinExistence type="predicted"/>
<protein>
    <submittedName>
        <fullName evidence="1">Uncharacterized protein</fullName>
    </submittedName>
</protein>
<gene>
    <name evidence="1" type="ORF">DWY29_07665</name>
</gene>
<comment type="caution">
    <text evidence="1">The sequence shown here is derived from an EMBL/GenBank/DDBJ whole genome shotgun (WGS) entry which is preliminary data.</text>
</comment>
<dbReference type="Proteomes" id="UP000285820">
    <property type="component" value="Unassembled WGS sequence"/>
</dbReference>
<evidence type="ECO:0000313" key="1">
    <source>
        <dbReference type="EMBL" id="RGR68747.1"/>
    </source>
</evidence>